<keyword evidence="2" id="KW-1185">Reference proteome</keyword>
<proteinExistence type="predicted"/>
<evidence type="ECO:0000313" key="2">
    <source>
        <dbReference type="Proteomes" id="UP000265520"/>
    </source>
</evidence>
<evidence type="ECO:0008006" key="3">
    <source>
        <dbReference type="Google" id="ProtNLM"/>
    </source>
</evidence>
<protein>
    <recommendedName>
        <fullName evidence="3">Retrovirus-related pol polyprotein from transposon TNT 1-94</fullName>
    </recommendedName>
</protein>
<comment type="caution">
    <text evidence="1">The sequence shown here is derived from an EMBL/GenBank/DDBJ whole genome shotgun (WGS) entry which is preliminary data.</text>
</comment>
<accession>A0A392RJV2</accession>
<evidence type="ECO:0000313" key="1">
    <source>
        <dbReference type="EMBL" id="MCI36507.1"/>
    </source>
</evidence>
<dbReference type="PANTHER" id="PTHR47481:SF22">
    <property type="entry name" value="RETROTRANSPOSON GAG DOMAIN-CONTAINING PROTEIN"/>
    <property type="match status" value="1"/>
</dbReference>
<dbReference type="PANTHER" id="PTHR47481">
    <property type="match status" value="1"/>
</dbReference>
<dbReference type="Pfam" id="PF14223">
    <property type="entry name" value="Retrotran_gag_2"/>
    <property type="match status" value="1"/>
</dbReference>
<reference evidence="1 2" key="1">
    <citation type="journal article" date="2018" name="Front. Plant Sci.">
        <title>Red Clover (Trifolium pratense) and Zigzag Clover (T. medium) - A Picture of Genomic Similarities and Differences.</title>
        <authorList>
            <person name="Dluhosova J."/>
            <person name="Istvanek J."/>
            <person name="Nedelnik J."/>
            <person name="Repkova J."/>
        </authorList>
    </citation>
    <scope>NUCLEOTIDE SEQUENCE [LARGE SCALE GENOMIC DNA]</scope>
    <source>
        <strain evidence="2">cv. 10/8</strain>
        <tissue evidence="1">Leaf</tissue>
    </source>
</reference>
<name>A0A392RJV2_9FABA</name>
<dbReference type="Proteomes" id="UP000265520">
    <property type="component" value="Unassembled WGS sequence"/>
</dbReference>
<feature type="non-terminal residue" evidence="1">
    <location>
        <position position="1"/>
    </location>
</feature>
<organism evidence="1 2">
    <name type="scientific">Trifolium medium</name>
    <dbReference type="NCBI Taxonomy" id="97028"/>
    <lineage>
        <taxon>Eukaryota</taxon>
        <taxon>Viridiplantae</taxon>
        <taxon>Streptophyta</taxon>
        <taxon>Embryophyta</taxon>
        <taxon>Tracheophyta</taxon>
        <taxon>Spermatophyta</taxon>
        <taxon>Magnoliopsida</taxon>
        <taxon>eudicotyledons</taxon>
        <taxon>Gunneridae</taxon>
        <taxon>Pentapetalae</taxon>
        <taxon>rosids</taxon>
        <taxon>fabids</taxon>
        <taxon>Fabales</taxon>
        <taxon>Fabaceae</taxon>
        <taxon>Papilionoideae</taxon>
        <taxon>50 kb inversion clade</taxon>
        <taxon>NPAAA clade</taxon>
        <taxon>Hologalegina</taxon>
        <taxon>IRL clade</taxon>
        <taxon>Trifolieae</taxon>
        <taxon>Trifolium</taxon>
    </lineage>
</organism>
<sequence>NALLVGHDLIGFVDGTKPCPAENHGDYSHWKRQDQFIIHAIISSVDQSVVTLLGNVKNSKQAWDILNKTFASKTRSKIIHLKEKLSRSNKGSKSVSEYLHAIKAVADELAIINSLIDDDDDLVIHTMNDLGS</sequence>
<feature type="non-terminal residue" evidence="1">
    <location>
        <position position="132"/>
    </location>
</feature>
<dbReference type="AlphaFoldDB" id="A0A392RJV2"/>
<dbReference type="EMBL" id="LXQA010234412">
    <property type="protein sequence ID" value="MCI36507.1"/>
    <property type="molecule type" value="Genomic_DNA"/>
</dbReference>